<dbReference type="Gene3D" id="1.10.287.130">
    <property type="match status" value="1"/>
</dbReference>
<feature type="domain" description="Histidine kinase" evidence="11">
    <location>
        <begin position="263"/>
        <end position="473"/>
    </location>
</feature>
<evidence type="ECO:0000256" key="10">
    <source>
        <dbReference type="SAM" id="Phobius"/>
    </source>
</evidence>
<dbReference type="SMART" id="SM00387">
    <property type="entry name" value="HATPase_c"/>
    <property type="match status" value="1"/>
</dbReference>
<dbReference type="Proteomes" id="UP000229757">
    <property type="component" value="Chromosome"/>
</dbReference>
<keyword evidence="8 10" id="KW-1133">Transmembrane helix</keyword>
<keyword evidence="13" id="KW-1185">Reference proteome</keyword>
<dbReference type="CDD" id="cd00075">
    <property type="entry name" value="HATPase"/>
    <property type="match status" value="1"/>
</dbReference>
<feature type="transmembrane region" description="Helical" evidence="10">
    <location>
        <begin position="20"/>
        <end position="40"/>
    </location>
</feature>
<dbReference type="SMART" id="SM00388">
    <property type="entry name" value="HisKA"/>
    <property type="match status" value="1"/>
</dbReference>
<dbReference type="SUPFAM" id="SSF55874">
    <property type="entry name" value="ATPase domain of HSP90 chaperone/DNA topoisomerase II/histidine kinase"/>
    <property type="match status" value="1"/>
</dbReference>
<evidence type="ECO:0000256" key="5">
    <source>
        <dbReference type="ARBA" id="ARBA00022679"/>
    </source>
</evidence>
<dbReference type="RefSeq" id="WP_100256288.1">
    <property type="nucleotide sequence ID" value="NZ_CP011797.1"/>
</dbReference>
<keyword evidence="5" id="KW-0808">Transferase</keyword>
<evidence type="ECO:0000256" key="9">
    <source>
        <dbReference type="ARBA" id="ARBA00023136"/>
    </source>
</evidence>
<protein>
    <recommendedName>
        <fullName evidence="3">histidine kinase</fullName>
        <ecNumber evidence="3">2.7.13.3</ecNumber>
    </recommendedName>
</protein>
<dbReference type="InterPro" id="IPR036890">
    <property type="entry name" value="HATPase_C_sf"/>
</dbReference>
<evidence type="ECO:0000259" key="11">
    <source>
        <dbReference type="PROSITE" id="PS50109"/>
    </source>
</evidence>
<organism evidence="12 13">
    <name type="scientific">Reinekea forsetii</name>
    <dbReference type="NCBI Taxonomy" id="1336806"/>
    <lineage>
        <taxon>Bacteria</taxon>
        <taxon>Pseudomonadati</taxon>
        <taxon>Pseudomonadota</taxon>
        <taxon>Gammaproteobacteria</taxon>
        <taxon>Oceanospirillales</taxon>
        <taxon>Saccharospirillaceae</taxon>
        <taxon>Reinekea</taxon>
    </lineage>
</organism>
<evidence type="ECO:0000256" key="3">
    <source>
        <dbReference type="ARBA" id="ARBA00012438"/>
    </source>
</evidence>
<dbReference type="InterPro" id="IPR005467">
    <property type="entry name" value="His_kinase_dom"/>
</dbReference>
<dbReference type="KEGG" id="rfo:REIFOR_00742"/>
<dbReference type="InterPro" id="IPR050428">
    <property type="entry name" value="TCS_sensor_his_kinase"/>
</dbReference>
<feature type="transmembrane region" description="Helical" evidence="10">
    <location>
        <begin position="165"/>
        <end position="187"/>
    </location>
</feature>
<dbReference type="Gene3D" id="3.30.565.10">
    <property type="entry name" value="Histidine kinase-like ATPase, C-terminal domain"/>
    <property type="match status" value="1"/>
</dbReference>
<keyword evidence="7 12" id="KW-0418">Kinase</keyword>
<evidence type="ECO:0000256" key="8">
    <source>
        <dbReference type="ARBA" id="ARBA00022989"/>
    </source>
</evidence>
<sequence>MSWLRTPKILTSSSFRFAMLTVGVIWLSTALVLVAVYMQLDRAIWRSIDASLDLQTTELLQQAKQTPSLSTEELLAAYNAQLNSSQAIASSGADSMQQMHNSPAMHAMHQAMGLAQPPANFLAEHHRMLAVNGALQVARSVELPNGEAVELSQNVAYLTDLQTSLWQSLLFGLAITLGIALLGSLVLTQRSLRRIHQINRSCQAIMAGDLAHRIPYQKALDARADAKPQLGTLDDYDQMAWHINQMLDALHDAMAKARQVSDNIAHDLKSPLARIRVKLESAYEQQPSIEVEDSMQELDRVLAMTKSLLGIARIESKTRAGFAPVSVRELLQDVQEMYGPVFDEQGIEFSVEPNDQTLAGDKHLLMQALTNLLDNAHNHTPTPGSVSLLATAERGVDGSAGVHWQIQDSGPGIDKAEFTKVFERFYRQDEARQSGGFGLGLSLVQSIIQLHGGTVELSNNAGLRVDIWLPAGV</sequence>
<evidence type="ECO:0000256" key="6">
    <source>
        <dbReference type="ARBA" id="ARBA00022692"/>
    </source>
</evidence>
<evidence type="ECO:0000256" key="2">
    <source>
        <dbReference type="ARBA" id="ARBA00004370"/>
    </source>
</evidence>
<name>A0A2K8KM27_9GAMM</name>
<dbReference type="SUPFAM" id="SSF47384">
    <property type="entry name" value="Homodimeric domain of signal transducing histidine kinase"/>
    <property type="match status" value="1"/>
</dbReference>
<gene>
    <name evidence="12" type="ORF">REIFOR_00742</name>
</gene>
<accession>A0A2K8KM27</accession>
<keyword evidence="4" id="KW-0597">Phosphoprotein</keyword>
<proteinExistence type="predicted"/>
<dbReference type="GO" id="GO:0005886">
    <property type="term" value="C:plasma membrane"/>
    <property type="evidence" value="ECO:0007669"/>
    <property type="project" value="TreeGrafter"/>
</dbReference>
<keyword evidence="9 10" id="KW-0472">Membrane</keyword>
<dbReference type="GO" id="GO:0000155">
    <property type="term" value="F:phosphorelay sensor kinase activity"/>
    <property type="evidence" value="ECO:0007669"/>
    <property type="project" value="InterPro"/>
</dbReference>
<dbReference type="InterPro" id="IPR003661">
    <property type="entry name" value="HisK_dim/P_dom"/>
</dbReference>
<comment type="subcellular location">
    <subcellularLocation>
        <location evidence="2">Membrane</location>
    </subcellularLocation>
</comment>
<reference evidence="12 13" key="1">
    <citation type="journal article" date="2017" name="Environ. Microbiol.">
        <title>Genomic and physiological analyses of 'Reinekea forsetii' reveal a versatile opportunistic lifestyle during spring algae blooms.</title>
        <authorList>
            <person name="Avci B."/>
            <person name="Hahnke R.L."/>
            <person name="Chafee M."/>
            <person name="Fischer T."/>
            <person name="Gruber-Vodicka H."/>
            <person name="Tegetmeyer H.E."/>
            <person name="Harder J."/>
            <person name="Fuchs B.M."/>
            <person name="Amann R.I."/>
            <person name="Teeling H."/>
        </authorList>
    </citation>
    <scope>NUCLEOTIDE SEQUENCE [LARGE SCALE GENOMIC DNA]</scope>
    <source>
        <strain evidence="12 13">Hel1_31_D35</strain>
    </source>
</reference>
<dbReference type="PRINTS" id="PR00344">
    <property type="entry name" value="BCTRLSENSOR"/>
</dbReference>
<dbReference type="Pfam" id="PF02518">
    <property type="entry name" value="HATPase_c"/>
    <property type="match status" value="1"/>
</dbReference>
<evidence type="ECO:0000256" key="1">
    <source>
        <dbReference type="ARBA" id="ARBA00000085"/>
    </source>
</evidence>
<dbReference type="InterPro" id="IPR003594">
    <property type="entry name" value="HATPase_dom"/>
</dbReference>
<dbReference type="OrthoDB" id="9809766at2"/>
<evidence type="ECO:0000313" key="13">
    <source>
        <dbReference type="Proteomes" id="UP000229757"/>
    </source>
</evidence>
<evidence type="ECO:0000256" key="7">
    <source>
        <dbReference type="ARBA" id="ARBA00022777"/>
    </source>
</evidence>
<dbReference type="Gene3D" id="6.10.340.10">
    <property type="match status" value="1"/>
</dbReference>
<dbReference type="PANTHER" id="PTHR45436">
    <property type="entry name" value="SENSOR HISTIDINE KINASE YKOH"/>
    <property type="match status" value="1"/>
</dbReference>
<dbReference type="CDD" id="cd00082">
    <property type="entry name" value="HisKA"/>
    <property type="match status" value="1"/>
</dbReference>
<dbReference type="PANTHER" id="PTHR45436:SF8">
    <property type="entry name" value="HISTIDINE KINASE"/>
    <property type="match status" value="1"/>
</dbReference>
<dbReference type="EMBL" id="CP011797">
    <property type="protein sequence ID" value="ATX75910.1"/>
    <property type="molecule type" value="Genomic_DNA"/>
</dbReference>
<dbReference type="InterPro" id="IPR004358">
    <property type="entry name" value="Sig_transdc_His_kin-like_C"/>
</dbReference>
<keyword evidence="6 10" id="KW-0812">Transmembrane</keyword>
<dbReference type="InterPro" id="IPR036097">
    <property type="entry name" value="HisK_dim/P_sf"/>
</dbReference>
<dbReference type="AlphaFoldDB" id="A0A2K8KM27"/>
<dbReference type="EC" id="2.7.13.3" evidence="3"/>
<evidence type="ECO:0000256" key="4">
    <source>
        <dbReference type="ARBA" id="ARBA00022553"/>
    </source>
</evidence>
<dbReference type="PROSITE" id="PS50109">
    <property type="entry name" value="HIS_KIN"/>
    <property type="match status" value="1"/>
</dbReference>
<evidence type="ECO:0000313" key="12">
    <source>
        <dbReference type="EMBL" id="ATX75910.1"/>
    </source>
</evidence>
<comment type="catalytic activity">
    <reaction evidence="1">
        <text>ATP + protein L-histidine = ADP + protein N-phospho-L-histidine.</text>
        <dbReference type="EC" id="2.7.13.3"/>
    </reaction>
</comment>